<reference evidence="1" key="1">
    <citation type="journal article" date="2013" name="Nat. Commun.">
        <title>Whole-genome sequencing of Oryza brachyantha reveals mechanisms underlying Oryza genome evolution.</title>
        <authorList>
            <person name="Chen J."/>
            <person name="Huang Q."/>
            <person name="Gao D."/>
            <person name="Wang J."/>
            <person name="Lang Y."/>
            <person name="Liu T."/>
            <person name="Li B."/>
            <person name="Bai Z."/>
            <person name="Luis Goicoechea J."/>
            <person name="Liang C."/>
            <person name="Chen C."/>
            <person name="Zhang W."/>
            <person name="Sun S."/>
            <person name="Liao Y."/>
            <person name="Zhang X."/>
            <person name="Yang L."/>
            <person name="Song C."/>
            <person name="Wang M."/>
            <person name="Shi J."/>
            <person name="Liu G."/>
            <person name="Liu J."/>
            <person name="Zhou H."/>
            <person name="Zhou W."/>
            <person name="Yu Q."/>
            <person name="An N."/>
            <person name="Chen Y."/>
            <person name="Cai Q."/>
            <person name="Wang B."/>
            <person name="Liu B."/>
            <person name="Min J."/>
            <person name="Huang Y."/>
            <person name="Wu H."/>
            <person name="Li Z."/>
            <person name="Zhang Y."/>
            <person name="Yin Y."/>
            <person name="Song W."/>
            <person name="Jiang J."/>
            <person name="Jackson S.A."/>
            <person name="Wing R.A."/>
            <person name="Wang J."/>
            <person name="Chen M."/>
        </authorList>
    </citation>
    <scope>NUCLEOTIDE SEQUENCE [LARGE SCALE GENOMIC DNA]</scope>
    <source>
        <strain evidence="1">cv. IRGC 101232</strain>
    </source>
</reference>
<evidence type="ECO:0000313" key="2">
    <source>
        <dbReference type="Proteomes" id="UP000006038"/>
    </source>
</evidence>
<reference evidence="1" key="2">
    <citation type="submission" date="2013-04" db="UniProtKB">
        <authorList>
            <consortium name="EnsemblPlants"/>
        </authorList>
    </citation>
    <scope>IDENTIFICATION</scope>
</reference>
<organism evidence="1">
    <name type="scientific">Oryza brachyantha</name>
    <name type="common">malo sina</name>
    <dbReference type="NCBI Taxonomy" id="4533"/>
    <lineage>
        <taxon>Eukaryota</taxon>
        <taxon>Viridiplantae</taxon>
        <taxon>Streptophyta</taxon>
        <taxon>Embryophyta</taxon>
        <taxon>Tracheophyta</taxon>
        <taxon>Spermatophyta</taxon>
        <taxon>Magnoliopsida</taxon>
        <taxon>Liliopsida</taxon>
        <taxon>Poales</taxon>
        <taxon>Poaceae</taxon>
        <taxon>BOP clade</taxon>
        <taxon>Oryzoideae</taxon>
        <taxon>Oryzeae</taxon>
        <taxon>Oryzinae</taxon>
        <taxon>Oryza</taxon>
    </lineage>
</organism>
<protein>
    <submittedName>
        <fullName evidence="1">Uncharacterized protein</fullName>
    </submittedName>
</protein>
<dbReference type="InterPro" id="IPR050481">
    <property type="entry name" value="UDP-glycosyltransf_plant"/>
</dbReference>
<accession>J3MJB1</accession>
<dbReference type="AlphaFoldDB" id="J3MJB1"/>
<sequence length="135" mass="15187">MDDAAAARQRERLHVVVFPWLAFGHLIPFLELAKRLAAPGHAPAPQLFHDVPHDKVELLRAAFDGLAAPFAAFLADACAAGAEDAAGFDRKADWIVVDFPHHWVPPIAHKYEVCKAFQKVFLKKHLLRIKYIKKY</sequence>
<dbReference type="eggNOG" id="KOG1192">
    <property type="taxonomic scope" value="Eukaryota"/>
</dbReference>
<dbReference type="Gramene" id="OB07G14930.1">
    <property type="protein sequence ID" value="OB07G14930.1"/>
    <property type="gene ID" value="OB07G14930"/>
</dbReference>
<dbReference type="SUPFAM" id="SSF53756">
    <property type="entry name" value="UDP-Glycosyltransferase/glycogen phosphorylase"/>
    <property type="match status" value="1"/>
</dbReference>
<dbReference type="Gene3D" id="3.40.50.2000">
    <property type="entry name" value="Glycogen Phosphorylase B"/>
    <property type="match status" value="1"/>
</dbReference>
<dbReference type="STRING" id="4533.J3MJB1"/>
<name>J3MJB1_ORYBR</name>
<keyword evidence="2" id="KW-1185">Reference proteome</keyword>
<evidence type="ECO:0000313" key="1">
    <source>
        <dbReference type="EnsemblPlants" id="OB07G14930.1"/>
    </source>
</evidence>
<dbReference type="GO" id="GO:0035251">
    <property type="term" value="F:UDP-glucosyltransferase activity"/>
    <property type="evidence" value="ECO:0007669"/>
    <property type="project" value="InterPro"/>
</dbReference>
<dbReference type="HOGENOM" id="CLU_001724_4_4_1"/>
<dbReference type="Proteomes" id="UP000006038">
    <property type="component" value="Chromosome 7"/>
</dbReference>
<dbReference type="EnsemblPlants" id="OB07G14930.1">
    <property type="protein sequence ID" value="OB07G14930.1"/>
    <property type="gene ID" value="OB07G14930"/>
</dbReference>
<dbReference type="PANTHER" id="PTHR48049:SF80">
    <property type="entry name" value="GLYCOSYLTRANSFERASE"/>
    <property type="match status" value="1"/>
</dbReference>
<proteinExistence type="predicted"/>
<dbReference type="PANTHER" id="PTHR48049">
    <property type="entry name" value="GLYCOSYLTRANSFERASE"/>
    <property type="match status" value="1"/>
</dbReference>